<evidence type="ECO:0000256" key="1">
    <source>
        <dbReference type="ARBA" id="ARBA00008591"/>
    </source>
</evidence>
<dbReference type="InterPro" id="IPR002727">
    <property type="entry name" value="DUF47"/>
</dbReference>
<comment type="similarity">
    <text evidence="1">Belongs to the UPF0111 family.</text>
</comment>
<dbReference type="OMA" id="YLHMQDK"/>
<dbReference type="RefSeq" id="WP_011609345.1">
    <property type="nucleotide sequence ID" value="NZ_CP018802.1"/>
</dbReference>
<keyword evidence="5" id="KW-1185">Reference proteome</keyword>
<sequence length="226" mass="26088">MAMNNILGLFAHSPLTPLQRHSDKVTECCKLLIPFFESTFAGDWHNATKIRAELSELERQADTLKREIRLKLPLGLFMPIDRTDLLELTTQQDKLANCAKDIAGRMLGRQFTFPQEMQEDFMKYVYRSLDATVQANRVIEEMDALLETGFKGHELTLVNNLIHELDAIEDDTDHMQIKLRMMLRNIENQYSPIDVMFLYETLAWIGVLADQAQRVGSRIELMLARS</sequence>
<dbReference type="InterPro" id="IPR038078">
    <property type="entry name" value="PhoU-like_sf"/>
</dbReference>
<dbReference type="SUPFAM" id="SSF109755">
    <property type="entry name" value="PhoU-like"/>
    <property type="match status" value="1"/>
</dbReference>
<dbReference type="InterPro" id="IPR018445">
    <property type="entry name" value="Put_Phosphate_transp_reg"/>
</dbReference>
<organism evidence="2 5">
    <name type="scientific">Histophilus somni</name>
    <name type="common">Haemophilus somnus</name>
    <dbReference type="NCBI Taxonomy" id="731"/>
    <lineage>
        <taxon>Bacteria</taxon>
        <taxon>Pseudomonadati</taxon>
        <taxon>Pseudomonadota</taxon>
        <taxon>Gammaproteobacteria</taxon>
        <taxon>Pasteurellales</taxon>
        <taxon>Pasteurellaceae</taxon>
        <taxon>Histophilus</taxon>
    </lineage>
</organism>
<dbReference type="Pfam" id="PF01865">
    <property type="entry name" value="PhoU_div"/>
    <property type="match status" value="1"/>
</dbReference>
<accession>A0A9Q7E5X2</accession>
<proteinExistence type="inferred from homology"/>
<dbReference type="OrthoDB" id="9780540at2"/>
<gene>
    <name evidence="3" type="ORF">E2R48_07130</name>
    <name evidence="2" type="ORF">JFL49_03110</name>
</gene>
<dbReference type="Proteomes" id="UP000297565">
    <property type="component" value="Unassembled WGS sequence"/>
</dbReference>
<dbReference type="Proteomes" id="UP000595373">
    <property type="component" value="Chromosome"/>
</dbReference>
<dbReference type="Gene3D" id="1.20.58.220">
    <property type="entry name" value="Phosphate transport system protein phou homolog 2, domain 2"/>
    <property type="match status" value="1"/>
</dbReference>
<dbReference type="EMBL" id="SNRV01000017">
    <property type="protein sequence ID" value="TEW29292.1"/>
    <property type="molecule type" value="Genomic_DNA"/>
</dbReference>
<dbReference type="SMR" id="A0A9Q7E5X2"/>
<reference evidence="3 4" key="1">
    <citation type="submission" date="2019-03" db="EMBL/GenBank/DDBJ databases">
        <title>Horizontal Gene Transfer Machinery in Histophilus somni.</title>
        <authorList>
            <person name="Mostafa Nazari M."/>
            <person name="Liljebjelke K."/>
        </authorList>
    </citation>
    <scope>NUCLEOTIDE SEQUENCE [LARGE SCALE GENOMIC DNA]</scope>
    <source>
        <strain evidence="3 4">UOC-EPH-KLM-04</strain>
    </source>
</reference>
<dbReference type="EMBL" id="CP066558">
    <property type="protein sequence ID" value="QQF82909.1"/>
    <property type="molecule type" value="Genomic_DNA"/>
</dbReference>
<evidence type="ECO:0000313" key="5">
    <source>
        <dbReference type="Proteomes" id="UP000595373"/>
    </source>
</evidence>
<dbReference type="PANTHER" id="PTHR36536">
    <property type="entry name" value="UPF0111 PROTEIN HI_1603"/>
    <property type="match status" value="1"/>
</dbReference>
<evidence type="ECO:0000313" key="3">
    <source>
        <dbReference type="EMBL" id="TEW29292.1"/>
    </source>
</evidence>
<dbReference type="AlphaFoldDB" id="A0A9Q7E5X2"/>
<name>A0A9Q7E5X2_HISSO</name>
<dbReference type="GeneID" id="31486652"/>
<evidence type="ECO:0000313" key="2">
    <source>
        <dbReference type="EMBL" id="QQF82909.1"/>
    </source>
</evidence>
<evidence type="ECO:0000313" key="4">
    <source>
        <dbReference type="Proteomes" id="UP000297565"/>
    </source>
</evidence>
<dbReference type="NCBIfam" id="TIGR00153">
    <property type="entry name" value="TIGR00153 family protein"/>
    <property type="match status" value="1"/>
</dbReference>
<dbReference type="PANTHER" id="PTHR36536:SF3">
    <property type="entry name" value="UPF0111 PROTEIN HI_1603"/>
    <property type="match status" value="1"/>
</dbReference>
<reference evidence="2 5" key="2">
    <citation type="submission" date="2020-12" db="EMBL/GenBank/DDBJ databases">
        <title>ASc-MMNZ-VFA-070.</title>
        <authorList>
            <person name="Schryvers A."/>
            <person name="Mostafa Nazari M."/>
            <person name="Farshchi Andisi V."/>
            <person name="Timsit E."/>
            <person name="Walter Morck D."/>
        </authorList>
    </citation>
    <scope>NUCLEOTIDE SEQUENCE [LARGE SCALE GENOMIC DNA]</scope>
    <source>
        <strain evidence="2 5">ASc-MMNZ-VFA-070</strain>
    </source>
</reference>
<protein>
    <submittedName>
        <fullName evidence="2">TIGR00153 family protein</fullName>
    </submittedName>
</protein>